<dbReference type="AlphaFoldDB" id="A0A081RLV7"/>
<organism evidence="1 2">
    <name type="scientific">Marine Group I thaumarchaeote SCGC AAA799-N04</name>
    <dbReference type="NCBI Taxonomy" id="1502293"/>
    <lineage>
        <taxon>Archaea</taxon>
        <taxon>Nitrososphaerota</taxon>
        <taxon>Marine Group I</taxon>
    </lineage>
</organism>
<dbReference type="PATRIC" id="fig|1502293.3.peg.1289"/>
<evidence type="ECO:0000313" key="2">
    <source>
        <dbReference type="Proteomes" id="UP000028059"/>
    </source>
</evidence>
<dbReference type="EMBL" id="JOKN01000029">
    <property type="protein sequence ID" value="KEQ56180.1"/>
    <property type="molecule type" value="Genomic_DNA"/>
</dbReference>
<protein>
    <submittedName>
        <fullName evidence="1">Uncharacterized protein</fullName>
    </submittedName>
</protein>
<comment type="caution">
    <text evidence="1">The sequence shown here is derived from an EMBL/GenBank/DDBJ whole genome shotgun (WGS) entry which is preliminary data.</text>
</comment>
<proteinExistence type="predicted"/>
<dbReference type="Proteomes" id="UP000028059">
    <property type="component" value="Unassembled WGS sequence"/>
</dbReference>
<keyword evidence="2" id="KW-1185">Reference proteome</keyword>
<gene>
    <name evidence="1" type="ORF">AAA799N04_01388</name>
</gene>
<name>A0A081RLV7_9ARCH</name>
<sequence>MGDRITVVLKTEHAEKLRNIQAKMIRNSTKSVSFSHVLNLVLSEGLKKYKA</sequence>
<evidence type="ECO:0000313" key="1">
    <source>
        <dbReference type="EMBL" id="KEQ56180.1"/>
    </source>
</evidence>
<reference evidence="1 2" key="1">
    <citation type="submission" date="2014-06" db="EMBL/GenBank/DDBJ databases">
        <authorList>
            <person name="Ngugi D.K."/>
            <person name="Blom J."/>
            <person name="Alam I."/>
            <person name="Rashid M."/>
            <person name="Ba Alawi W."/>
            <person name="Zhang G."/>
            <person name="Hikmawan T."/>
            <person name="Guan Y."/>
            <person name="Antunes A."/>
            <person name="Siam R."/>
            <person name="ElDorry H."/>
            <person name="Bajic V."/>
            <person name="Stingl U."/>
        </authorList>
    </citation>
    <scope>NUCLEOTIDE SEQUENCE [LARGE SCALE GENOMIC DNA]</scope>
    <source>
        <strain evidence="1">SCGC AAA799-N04</strain>
    </source>
</reference>
<accession>A0A081RLV7</accession>